<keyword evidence="2" id="KW-1188">Viral release from host cell</keyword>
<dbReference type="Pfam" id="PF00665">
    <property type="entry name" value="rve"/>
    <property type="match status" value="1"/>
</dbReference>
<keyword evidence="10" id="KW-0460">Magnesium</keyword>
<dbReference type="InterPro" id="IPR057670">
    <property type="entry name" value="SH3_retrovirus"/>
</dbReference>
<dbReference type="InterPro" id="IPR012337">
    <property type="entry name" value="RNaseH-like_sf"/>
</dbReference>
<feature type="compositionally biased region" description="Polar residues" evidence="16">
    <location>
        <begin position="706"/>
        <end position="740"/>
    </location>
</feature>
<keyword evidence="9" id="KW-0067">ATP-binding</keyword>
<feature type="region of interest" description="Disordered" evidence="16">
    <location>
        <begin position="221"/>
        <end position="254"/>
    </location>
</feature>
<dbReference type="Pfam" id="PF22936">
    <property type="entry name" value="Pol_BBD"/>
    <property type="match status" value="1"/>
</dbReference>
<dbReference type="Pfam" id="PF14223">
    <property type="entry name" value="Retrotran_gag_2"/>
    <property type="match status" value="1"/>
</dbReference>
<evidence type="ECO:0000259" key="17">
    <source>
        <dbReference type="PROSITE" id="PS50994"/>
    </source>
</evidence>
<evidence type="ECO:0000256" key="1">
    <source>
        <dbReference type="ARBA" id="ARBA00002180"/>
    </source>
</evidence>
<keyword evidence="4" id="KW-0540">Nuclease</keyword>
<dbReference type="GO" id="GO:0008233">
    <property type="term" value="F:peptidase activity"/>
    <property type="evidence" value="ECO:0007669"/>
    <property type="project" value="UniProtKB-KW"/>
</dbReference>
<evidence type="ECO:0000256" key="14">
    <source>
        <dbReference type="ARBA" id="ARBA00023113"/>
    </source>
</evidence>
<keyword evidence="5" id="KW-0479">Metal-binding</keyword>
<dbReference type="GO" id="GO:0046872">
    <property type="term" value="F:metal ion binding"/>
    <property type="evidence" value="ECO:0007669"/>
    <property type="project" value="UniProtKB-KW"/>
</dbReference>
<evidence type="ECO:0000256" key="3">
    <source>
        <dbReference type="ARBA" id="ARBA00022670"/>
    </source>
</evidence>
<dbReference type="SUPFAM" id="SSF53098">
    <property type="entry name" value="Ribonuclease H-like"/>
    <property type="match status" value="1"/>
</dbReference>
<evidence type="ECO:0000256" key="7">
    <source>
        <dbReference type="ARBA" id="ARBA00022759"/>
    </source>
</evidence>
<feature type="region of interest" description="Disordered" evidence="16">
    <location>
        <begin position="706"/>
        <end position="798"/>
    </location>
</feature>
<dbReference type="GO" id="GO:0005524">
    <property type="term" value="F:ATP binding"/>
    <property type="evidence" value="ECO:0007669"/>
    <property type="project" value="UniProtKB-KW"/>
</dbReference>
<evidence type="ECO:0000256" key="8">
    <source>
        <dbReference type="ARBA" id="ARBA00022801"/>
    </source>
</evidence>
<dbReference type="InterPro" id="IPR001584">
    <property type="entry name" value="Integrase_cat-core"/>
</dbReference>
<dbReference type="GO" id="GO:0015074">
    <property type="term" value="P:DNA integration"/>
    <property type="evidence" value="ECO:0007669"/>
    <property type="project" value="UniProtKB-KW"/>
</dbReference>
<evidence type="ECO:0000256" key="5">
    <source>
        <dbReference type="ARBA" id="ARBA00022723"/>
    </source>
</evidence>
<dbReference type="GO" id="GO:0006508">
    <property type="term" value="P:proteolysis"/>
    <property type="evidence" value="ECO:0007669"/>
    <property type="project" value="UniProtKB-KW"/>
</dbReference>
<feature type="compositionally biased region" description="Acidic residues" evidence="16">
    <location>
        <begin position="788"/>
        <end position="798"/>
    </location>
</feature>
<keyword evidence="11" id="KW-0229">DNA integration</keyword>
<dbReference type="PROSITE" id="PS50994">
    <property type="entry name" value="INTEGRASE"/>
    <property type="match status" value="1"/>
</dbReference>
<dbReference type="EMBL" id="GDHC01012180">
    <property type="protein sequence ID" value="JAQ06449.1"/>
    <property type="molecule type" value="Transcribed_RNA"/>
</dbReference>
<keyword evidence="13" id="KW-0808">Transferase</keyword>
<dbReference type="GO" id="GO:0003964">
    <property type="term" value="F:RNA-directed DNA polymerase activity"/>
    <property type="evidence" value="ECO:0007669"/>
    <property type="project" value="UniProtKB-KW"/>
</dbReference>
<evidence type="ECO:0000256" key="16">
    <source>
        <dbReference type="SAM" id="MobiDB-lite"/>
    </source>
</evidence>
<feature type="non-terminal residue" evidence="18">
    <location>
        <position position="798"/>
    </location>
</feature>
<dbReference type="Pfam" id="PF13976">
    <property type="entry name" value="gag_pre-integrs"/>
    <property type="match status" value="1"/>
</dbReference>
<sequence length="798" mass="89432">MDSNGSCFPVIEKLRGSENYRTWKFQMTNILKHEALWVCVMGFPEDDKTPAEQRTRKEEKALSKINLSIDKCVYPHVESATTAKIAWENLQKAFDGVGLYTSLSLLRQLCTLRLDKYNSTEEYVNEAMSISTKLSDIQEPVADKFLAAVVLQGLPESYSPMIMALQNSGATITFDLVKSTLLQDKTWNSQPTEESRQAMYASGKFKKPYCSRCKTSTHWTSKCRRTSNNGTDRPTETKEKANSSSSSKSKGKPKDRALFAAFGTMNVSASKIPNATTWWIDSGSCFHMCGQKNMLTNTKKPEFNRQILVANGHKLNVEAVGSSHVVLNDSQREISDVKYVPNLQANLLSVSTLIDKGYCVTFDPEGCKIFDEDSFKVEGELVATGSVENGLYKLDAGSSMCANVAESLVPDSHSLWHRRLGHLNHHSMKLLKNGLATGIKFTESRTPTLCVSCVKGKQSRKPFPRDKNKTVAENPLDLVHSDILGPVDPSFSGRKYLLTFIDDFSRKTFVYFLKTKDEVPHYFEIFRALVETETERRIKTWRTDNGLEFCNQMIQSICEKNGIKHQRTVPYSPSQNGLAERVGRSIIEKTRSMMEDAKLDKQLWAETAQCAVYLLNLSPAKKIKNSTPEEKWTGKRVDLSHLKVFGCPAYCHIPKEKRRKLDMKSKEYIFIGYSETTKGYKLFDKKTHEIKIARDVIFDENHCFSSNKEGNEQAESTSKVTETSVVQTLHQEKISPQNPLSKEVKEPVPLPPVPSGQPVPSGAPVQSGPPVPSGSPVPSRSPNPSESSDSDVSEDDEL</sequence>
<feature type="compositionally biased region" description="Pro residues" evidence="16">
    <location>
        <begin position="767"/>
        <end position="781"/>
    </location>
</feature>
<comment type="function">
    <text evidence="1">The aspartyl protease (PR) mediates the proteolytic cleavages of the Gag and Gag-Pol polyproteins after assembly of the VLP.</text>
</comment>
<dbReference type="InterPro" id="IPR036397">
    <property type="entry name" value="RNaseH_sf"/>
</dbReference>
<evidence type="ECO:0000256" key="4">
    <source>
        <dbReference type="ARBA" id="ARBA00022722"/>
    </source>
</evidence>
<dbReference type="GO" id="GO:0004519">
    <property type="term" value="F:endonuclease activity"/>
    <property type="evidence" value="ECO:0007669"/>
    <property type="project" value="UniProtKB-KW"/>
</dbReference>
<evidence type="ECO:0000256" key="10">
    <source>
        <dbReference type="ARBA" id="ARBA00022842"/>
    </source>
</evidence>
<keyword evidence="13" id="KW-0548">Nucleotidyltransferase</keyword>
<dbReference type="Gene3D" id="3.30.420.10">
    <property type="entry name" value="Ribonuclease H-like superfamily/Ribonuclease H"/>
    <property type="match status" value="1"/>
</dbReference>
<dbReference type="InterPro" id="IPR025724">
    <property type="entry name" value="GAG-pre-integrase_dom"/>
</dbReference>
<gene>
    <name evidence="18" type="primary">POLX_65</name>
    <name evidence="18" type="ORF">g.90749</name>
</gene>
<dbReference type="PANTHER" id="PTHR42648:SF11">
    <property type="entry name" value="TRANSPOSON TY4-P GAG-POL POLYPROTEIN"/>
    <property type="match status" value="1"/>
</dbReference>
<dbReference type="Pfam" id="PF25597">
    <property type="entry name" value="SH3_retrovirus"/>
    <property type="match status" value="1"/>
</dbReference>
<keyword evidence="12" id="KW-0695">RNA-directed DNA polymerase</keyword>
<evidence type="ECO:0000256" key="9">
    <source>
        <dbReference type="ARBA" id="ARBA00022840"/>
    </source>
</evidence>
<evidence type="ECO:0000256" key="13">
    <source>
        <dbReference type="ARBA" id="ARBA00022932"/>
    </source>
</evidence>
<evidence type="ECO:0000256" key="15">
    <source>
        <dbReference type="ARBA" id="ARBA00023172"/>
    </source>
</evidence>
<keyword evidence="6" id="KW-0547">Nucleotide-binding</keyword>
<dbReference type="GO" id="GO:0003887">
    <property type="term" value="F:DNA-directed DNA polymerase activity"/>
    <property type="evidence" value="ECO:0007669"/>
    <property type="project" value="UniProtKB-KW"/>
</dbReference>
<accession>A0A146LFV8</accession>
<dbReference type="PANTHER" id="PTHR42648">
    <property type="entry name" value="TRANSPOSASE, PUTATIVE-RELATED"/>
    <property type="match status" value="1"/>
</dbReference>
<dbReference type="GO" id="GO:0003676">
    <property type="term" value="F:nucleic acid binding"/>
    <property type="evidence" value="ECO:0007669"/>
    <property type="project" value="InterPro"/>
</dbReference>
<evidence type="ECO:0000256" key="2">
    <source>
        <dbReference type="ARBA" id="ARBA00022612"/>
    </source>
</evidence>
<evidence type="ECO:0000256" key="6">
    <source>
        <dbReference type="ARBA" id="ARBA00022741"/>
    </source>
</evidence>
<dbReference type="AlphaFoldDB" id="A0A146LFV8"/>
<feature type="compositionally biased region" description="Polar residues" evidence="16">
    <location>
        <begin position="221"/>
        <end position="232"/>
    </location>
</feature>
<keyword evidence="15" id="KW-0233">DNA recombination</keyword>
<evidence type="ECO:0000256" key="12">
    <source>
        <dbReference type="ARBA" id="ARBA00022918"/>
    </source>
</evidence>
<name>A0A146LFV8_LYGHE</name>
<dbReference type="InterPro" id="IPR039537">
    <property type="entry name" value="Retrotran_Ty1/copia-like"/>
</dbReference>
<feature type="compositionally biased region" description="Pro residues" evidence="16">
    <location>
        <begin position="748"/>
        <end position="757"/>
    </location>
</feature>
<evidence type="ECO:0000313" key="18">
    <source>
        <dbReference type="EMBL" id="JAQ06449.1"/>
    </source>
</evidence>
<dbReference type="InterPro" id="IPR054722">
    <property type="entry name" value="PolX-like_BBD"/>
</dbReference>
<keyword evidence="3" id="KW-0645">Protease</keyword>
<reference evidence="18" key="1">
    <citation type="journal article" date="2016" name="Gigascience">
        <title>De novo construction of an expanded transcriptome assembly for the western tarnished plant bug, Lygus hesperus.</title>
        <authorList>
            <person name="Tassone E.E."/>
            <person name="Geib S.M."/>
            <person name="Hall B."/>
            <person name="Fabrick J.A."/>
            <person name="Brent C.S."/>
            <person name="Hull J.J."/>
        </authorList>
    </citation>
    <scope>NUCLEOTIDE SEQUENCE</scope>
</reference>
<evidence type="ECO:0000256" key="11">
    <source>
        <dbReference type="ARBA" id="ARBA00022908"/>
    </source>
</evidence>
<organism evidence="18">
    <name type="scientific">Lygus hesperus</name>
    <name type="common">Western plant bug</name>
    <dbReference type="NCBI Taxonomy" id="30085"/>
    <lineage>
        <taxon>Eukaryota</taxon>
        <taxon>Metazoa</taxon>
        <taxon>Ecdysozoa</taxon>
        <taxon>Arthropoda</taxon>
        <taxon>Hexapoda</taxon>
        <taxon>Insecta</taxon>
        <taxon>Pterygota</taxon>
        <taxon>Neoptera</taxon>
        <taxon>Paraneoptera</taxon>
        <taxon>Hemiptera</taxon>
        <taxon>Heteroptera</taxon>
        <taxon>Panheteroptera</taxon>
        <taxon>Cimicomorpha</taxon>
        <taxon>Miridae</taxon>
        <taxon>Mirini</taxon>
        <taxon>Lygus</taxon>
    </lineage>
</organism>
<proteinExistence type="predicted"/>
<keyword evidence="8" id="KW-0378">Hydrolase</keyword>
<keyword evidence="7" id="KW-0255">Endonuclease</keyword>
<protein>
    <submittedName>
        <fullName evidence="18">Retrovirus-related Pol polyprotein from transposon TNT 1-94</fullName>
    </submittedName>
</protein>
<feature type="domain" description="Integrase catalytic" evidence="17">
    <location>
        <begin position="471"/>
        <end position="636"/>
    </location>
</feature>
<keyword evidence="14" id="KW-0917">Virion maturation</keyword>
<dbReference type="GO" id="GO:0006310">
    <property type="term" value="P:DNA recombination"/>
    <property type="evidence" value="ECO:0007669"/>
    <property type="project" value="UniProtKB-KW"/>
</dbReference>
<keyword evidence="13" id="KW-0239">DNA-directed DNA polymerase</keyword>